<keyword evidence="4" id="KW-0997">Cell inner membrane</keyword>
<feature type="transmembrane region" description="Helical" evidence="8">
    <location>
        <begin position="162"/>
        <end position="181"/>
    </location>
</feature>
<evidence type="ECO:0000313" key="9">
    <source>
        <dbReference type="EMBL" id="SJZ32640.1"/>
    </source>
</evidence>
<dbReference type="EMBL" id="FUWO01000002">
    <property type="protein sequence ID" value="SJZ32640.1"/>
    <property type="molecule type" value="Genomic_DNA"/>
</dbReference>
<feature type="transmembrane region" description="Helical" evidence="8">
    <location>
        <begin position="87"/>
        <end position="107"/>
    </location>
</feature>
<dbReference type="AlphaFoldDB" id="A0A1T4JR35"/>
<name>A0A1T4JR35_9LACT</name>
<keyword evidence="7 8" id="KW-0472">Membrane</keyword>
<reference evidence="10" key="1">
    <citation type="submission" date="2017-02" db="EMBL/GenBank/DDBJ databases">
        <authorList>
            <person name="Varghese N."/>
            <person name="Submissions S."/>
        </authorList>
    </citation>
    <scope>NUCLEOTIDE SEQUENCE [LARGE SCALE GENOMIC DNA]</scope>
    <source>
        <strain evidence="10">DSM 15739</strain>
    </source>
</reference>
<evidence type="ECO:0000256" key="6">
    <source>
        <dbReference type="ARBA" id="ARBA00022989"/>
    </source>
</evidence>
<dbReference type="PANTHER" id="PTHR32196:SF21">
    <property type="entry name" value="ABC TRANSPORTER PERMEASE PROTEIN YPHD-RELATED"/>
    <property type="match status" value="1"/>
</dbReference>
<evidence type="ECO:0000256" key="2">
    <source>
        <dbReference type="ARBA" id="ARBA00022448"/>
    </source>
</evidence>
<comment type="subcellular location">
    <subcellularLocation>
        <location evidence="1">Cell membrane</location>
        <topology evidence="1">Multi-pass membrane protein</topology>
    </subcellularLocation>
</comment>
<feature type="transmembrane region" description="Helical" evidence="8">
    <location>
        <begin position="49"/>
        <end position="75"/>
    </location>
</feature>
<evidence type="ECO:0000256" key="1">
    <source>
        <dbReference type="ARBA" id="ARBA00004651"/>
    </source>
</evidence>
<evidence type="ECO:0000256" key="8">
    <source>
        <dbReference type="SAM" id="Phobius"/>
    </source>
</evidence>
<evidence type="ECO:0000256" key="5">
    <source>
        <dbReference type="ARBA" id="ARBA00022692"/>
    </source>
</evidence>
<evidence type="ECO:0000256" key="4">
    <source>
        <dbReference type="ARBA" id="ARBA00022519"/>
    </source>
</evidence>
<dbReference type="STRING" id="1121925.SAMN02746011_00317"/>
<dbReference type="OrthoDB" id="9813906at2"/>
<dbReference type="Proteomes" id="UP000189941">
    <property type="component" value="Unassembled WGS sequence"/>
</dbReference>
<dbReference type="PANTHER" id="PTHR32196">
    <property type="entry name" value="ABC TRANSPORTER PERMEASE PROTEIN YPHD-RELATED-RELATED"/>
    <property type="match status" value="1"/>
</dbReference>
<feature type="transmembrane region" description="Helical" evidence="8">
    <location>
        <begin position="13"/>
        <end position="37"/>
    </location>
</feature>
<feature type="transmembrane region" description="Helical" evidence="8">
    <location>
        <begin position="119"/>
        <end position="142"/>
    </location>
</feature>
<keyword evidence="2" id="KW-0813">Transport</keyword>
<evidence type="ECO:0000313" key="10">
    <source>
        <dbReference type="Proteomes" id="UP000189941"/>
    </source>
</evidence>
<gene>
    <name evidence="9" type="ORF">SAMN02746011_00317</name>
</gene>
<dbReference type="InterPro" id="IPR001851">
    <property type="entry name" value="ABC_transp_permease"/>
</dbReference>
<dbReference type="GO" id="GO:0022857">
    <property type="term" value="F:transmembrane transporter activity"/>
    <property type="evidence" value="ECO:0007669"/>
    <property type="project" value="InterPro"/>
</dbReference>
<feature type="transmembrane region" description="Helical" evidence="8">
    <location>
        <begin position="291"/>
        <end position="310"/>
    </location>
</feature>
<dbReference type="GO" id="GO:0005886">
    <property type="term" value="C:plasma membrane"/>
    <property type="evidence" value="ECO:0007669"/>
    <property type="project" value="UniProtKB-SubCell"/>
</dbReference>
<feature type="transmembrane region" description="Helical" evidence="8">
    <location>
        <begin position="259"/>
        <end position="279"/>
    </location>
</feature>
<accession>A0A1T4JR35</accession>
<keyword evidence="10" id="KW-1185">Reference proteome</keyword>
<dbReference type="RefSeq" id="WP_078755174.1">
    <property type="nucleotide sequence ID" value="NZ_FUWO01000002.1"/>
</dbReference>
<evidence type="ECO:0000256" key="3">
    <source>
        <dbReference type="ARBA" id="ARBA00022475"/>
    </source>
</evidence>
<dbReference type="Pfam" id="PF02653">
    <property type="entry name" value="BPD_transp_2"/>
    <property type="match status" value="1"/>
</dbReference>
<keyword evidence="3" id="KW-1003">Cell membrane</keyword>
<protein>
    <submittedName>
        <fullName evidence="9">Monosaccharide ABC transporter membrane protein, CUT2 family (TC 3.A.1.2.-)</fullName>
    </submittedName>
</protein>
<sequence length="318" mass="34163">MKKFDIKNLFLQYSVYVVLVILFIMFSLLSPMFLSAGNISNFFRQIPPVGIMTVAYCMVLITGYVDLSIASIAAFTGTTAVYLGSLGWSPILVIPIAILIGVIFGTINGILIKKLDLPAFILTLGTNYVIRGIIMFITNGIYVTGTPDWFGKIAGTKVVGNIIYTNTLIFILIIILFSYIMKNTRFGRYCYAVGSNSEVARLSGIETDKHVIKMFAIEGALAAIAGILLMSNLNVGGPNEGQGLDLLAMAASIMGGTQFSGGVGTIGGAVVGIFTLQLFNNGLAILGVNAFMQQVVTGVVIVFSIIIDYLRRKAEMNS</sequence>
<organism evidence="9 10">
    <name type="scientific">Globicatella sulfidifaciens DSM 15739</name>
    <dbReference type="NCBI Taxonomy" id="1121925"/>
    <lineage>
        <taxon>Bacteria</taxon>
        <taxon>Bacillati</taxon>
        <taxon>Bacillota</taxon>
        <taxon>Bacilli</taxon>
        <taxon>Lactobacillales</taxon>
        <taxon>Aerococcaceae</taxon>
        <taxon>Globicatella</taxon>
    </lineage>
</organism>
<evidence type="ECO:0000256" key="7">
    <source>
        <dbReference type="ARBA" id="ARBA00023136"/>
    </source>
</evidence>
<keyword evidence="6 8" id="KW-1133">Transmembrane helix</keyword>
<proteinExistence type="predicted"/>
<dbReference type="CDD" id="cd06579">
    <property type="entry name" value="TM_PBP1_transp_AraH_like"/>
    <property type="match status" value="1"/>
</dbReference>
<keyword evidence="5 8" id="KW-0812">Transmembrane</keyword>